<protein>
    <submittedName>
        <fullName evidence="1">DUF2513 domain-containing protein</fullName>
    </submittedName>
</protein>
<dbReference type="Pfam" id="PF10711">
    <property type="entry name" value="DUF2513"/>
    <property type="match status" value="1"/>
</dbReference>
<dbReference type="EMBL" id="JHEG02000059">
    <property type="protein sequence ID" value="KIE07228.1"/>
    <property type="molecule type" value="Genomic_DNA"/>
</dbReference>
<proteinExistence type="predicted"/>
<dbReference type="AlphaFoldDB" id="A0A0C1QTQ6"/>
<name>A0A0C1QTQ6_9CYAN</name>
<dbReference type="OrthoDB" id="6960201at2"/>
<comment type="caution">
    <text evidence="2">The sequence shown here is derived from an EMBL/GenBank/DDBJ whole genome shotgun (WGS) entry which is preliminary data.</text>
</comment>
<keyword evidence="3" id="KW-1185">Reference proteome</keyword>
<dbReference type="EMBL" id="JHEG04000001">
    <property type="protein sequence ID" value="KAF3889341.1"/>
    <property type="molecule type" value="Genomic_DNA"/>
</dbReference>
<evidence type="ECO:0000313" key="3">
    <source>
        <dbReference type="Proteomes" id="UP000029738"/>
    </source>
</evidence>
<reference evidence="1" key="2">
    <citation type="submission" date="2019-11" db="EMBL/GenBank/DDBJ databases">
        <title>Improved Assembly of Tolypothrix boutellei genome.</title>
        <authorList>
            <person name="Sarangi A.N."/>
            <person name="Mukherjee M."/>
            <person name="Ghosh S."/>
            <person name="Singh D."/>
            <person name="Das A."/>
            <person name="Kant S."/>
            <person name="Prusty A."/>
            <person name="Tripathy S."/>
        </authorList>
    </citation>
    <scope>NUCLEOTIDE SEQUENCE</scope>
    <source>
        <strain evidence="1">VB521301</strain>
    </source>
</reference>
<gene>
    <name evidence="2" type="ORF">DA73_0239415</name>
    <name evidence="1" type="ORF">DA73_0400030590</name>
</gene>
<evidence type="ECO:0000313" key="2">
    <source>
        <dbReference type="EMBL" id="KIE07228.1"/>
    </source>
</evidence>
<dbReference type="RefSeq" id="WP_038082106.1">
    <property type="nucleotide sequence ID" value="NZ_JHEG04000001.1"/>
</dbReference>
<accession>A0A0C1QTQ6</accession>
<sequence>MLRARDLSLIKEIFLQVENSASGSRRITNLNIKGFDEPTIIDRVDLLIEWNYLKGYVNKTLLGITGYGIDGITMSGYDYLDKIR</sequence>
<evidence type="ECO:0000313" key="1">
    <source>
        <dbReference type="EMBL" id="KAF3889341.1"/>
    </source>
</evidence>
<organism evidence="2">
    <name type="scientific">Tolypothrix bouteillei VB521301</name>
    <dbReference type="NCBI Taxonomy" id="1479485"/>
    <lineage>
        <taxon>Bacteria</taxon>
        <taxon>Bacillati</taxon>
        <taxon>Cyanobacteriota</taxon>
        <taxon>Cyanophyceae</taxon>
        <taxon>Nostocales</taxon>
        <taxon>Tolypothrichaceae</taxon>
        <taxon>Tolypothrix</taxon>
    </lineage>
</organism>
<reference evidence="2" key="1">
    <citation type="journal article" date="2015" name="Genome Announc.">
        <title>Draft Genome Sequence of Tolypothrix boutellei Strain VB521301.</title>
        <authorList>
            <person name="Chandrababunaidu M.M."/>
            <person name="Singh D."/>
            <person name="Sen D."/>
            <person name="Bhan S."/>
            <person name="Das S."/>
            <person name="Gupta A."/>
            <person name="Adhikary S.P."/>
            <person name="Tripathy S."/>
        </authorList>
    </citation>
    <scope>NUCLEOTIDE SEQUENCE</scope>
    <source>
        <strain evidence="2">VB521301</strain>
    </source>
</reference>
<dbReference type="InterPro" id="IPR019650">
    <property type="entry name" value="DUF2513"/>
</dbReference>
<dbReference type="Proteomes" id="UP000029738">
    <property type="component" value="Unassembled WGS sequence"/>
</dbReference>